<evidence type="ECO:0000313" key="9">
    <source>
        <dbReference type="Proteomes" id="UP000800036"/>
    </source>
</evidence>
<dbReference type="OrthoDB" id="536881at2759"/>
<dbReference type="GO" id="GO:0005886">
    <property type="term" value="C:plasma membrane"/>
    <property type="evidence" value="ECO:0007669"/>
    <property type="project" value="TreeGrafter"/>
</dbReference>
<feature type="transmembrane region" description="Helical" evidence="6">
    <location>
        <begin position="374"/>
        <end position="395"/>
    </location>
</feature>
<dbReference type="Proteomes" id="UP000800036">
    <property type="component" value="Unassembled WGS sequence"/>
</dbReference>
<keyword evidence="6" id="KW-0812">Transmembrane</keyword>
<dbReference type="GO" id="GO:0009986">
    <property type="term" value="C:cell surface"/>
    <property type="evidence" value="ECO:0007669"/>
    <property type="project" value="TreeGrafter"/>
</dbReference>
<keyword evidence="2" id="KW-0134">Cell wall</keyword>
<evidence type="ECO:0000256" key="5">
    <source>
        <dbReference type="ARBA" id="ARBA00023180"/>
    </source>
</evidence>
<name>A0A6A5V6Q4_9PLEO</name>
<evidence type="ECO:0008006" key="10">
    <source>
        <dbReference type="Google" id="ProtNLM"/>
    </source>
</evidence>
<dbReference type="EMBL" id="ML976682">
    <property type="protein sequence ID" value="KAF1973123.1"/>
    <property type="molecule type" value="Genomic_DNA"/>
</dbReference>
<keyword evidence="6" id="KW-0472">Membrane</keyword>
<dbReference type="SUPFAM" id="SSF52058">
    <property type="entry name" value="L domain-like"/>
    <property type="match status" value="2"/>
</dbReference>
<dbReference type="GO" id="GO:0009277">
    <property type="term" value="C:fungal-type cell wall"/>
    <property type="evidence" value="ECO:0007669"/>
    <property type="project" value="TreeGrafter"/>
</dbReference>
<dbReference type="AlphaFoldDB" id="A0A6A5V6Q4"/>
<keyword evidence="6" id="KW-1133">Transmembrane helix</keyword>
<reference evidence="8" key="1">
    <citation type="journal article" date="2020" name="Stud. Mycol.">
        <title>101 Dothideomycetes genomes: a test case for predicting lifestyles and emergence of pathogens.</title>
        <authorList>
            <person name="Haridas S."/>
            <person name="Albert R."/>
            <person name="Binder M."/>
            <person name="Bloem J."/>
            <person name="Labutti K."/>
            <person name="Salamov A."/>
            <person name="Andreopoulos B."/>
            <person name="Baker S."/>
            <person name="Barry K."/>
            <person name="Bills G."/>
            <person name="Bluhm B."/>
            <person name="Cannon C."/>
            <person name="Castanera R."/>
            <person name="Culley D."/>
            <person name="Daum C."/>
            <person name="Ezra D."/>
            <person name="Gonzalez J."/>
            <person name="Henrissat B."/>
            <person name="Kuo A."/>
            <person name="Liang C."/>
            <person name="Lipzen A."/>
            <person name="Lutzoni F."/>
            <person name="Magnuson J."/>
            <person name="Mondo S."/>
            <person name="Nolan M."/>
            <person name="Ohm R."/>
            <person name="Pangilinan J."/>
            <person name="Park H.-J."/>
            <person name="Ramirez L."/>
            <person name="Alfaro M."/>
            <person name="Sun H."/>
            <person name="Tritt A."/>
            <person name="Yoshinaga Y."/>
            <person name="Zwiers L.-H."/>
            <person name="Turgeon B."/>
            <person name="Goodwin S."/>
            <person name="Spatafora J."/>
            <person name="Crous P."/>
            <person name="Grigoriev I."/>
        </authorList>
    </citation>
    <scope>NUCLEOTIDE SEQUENCE</scope>
    <source>
        <strain evidence="8">CBS 107.79</strain>
    </source>
</reference>
<dbReference type="Pfam" id="PF12454">
    <property type="entry name" value="Ecm33"/>
    <property type="match status" value="1"/>
</dbReference>
<proteinExistence type="predicted"/>
<keyword evidence="4 7" id="KW-0732">Signal</keyword>
<evidence type="ECO:0000256" key="7">
    <source>
        <dbReference type="SAM" id="SignalP"/>
    </source>
</evidence>
<protein>
    <recommendedName>
        <fullName evidence="10">GPI-anchored cell wall organization protein Ecm33</fullName>
    </recommendedName>
</protein>
<evidence type="ECO:0000256" key="1">
    <source>
        <dbReference type="ARBA" id="ARBA00004191"/>
    </source>
</evidence>
<accession>A0A6A5V6Q4</accession>
<dbReference type="GO" id="GO:0031505">
    <property type="term" value="P:fungal-type cell wall organization"/>
    <property type="evidence" value="ECO:0007669"/>
    <property type="project" value="TreeGrafter"/>
</dbReference>
<keyword evidence="5" id="KW-0325">Glycoprotein</keyword>
<dbReference type="Gene3D" id="3.80.20.20">
    <property type="entry name" value="Receptor L-domain"/>
    <property type="match status" value="2"/>
</dbReference>
<gene>
    <name evidence="8" type="ORF">BU23DRAFT_465642</name>
</gene>
<comment type="subcellular location">
    <subcellularLocation>
        <location evidence="1">Secreted</location>
        <location evidence="1">Cell wall</location>
    </subcellularLocation>
</comment>
<dbReference type="InterPro" id="IPR051648">
    <property type="entry name" value="CWI-Assembly_Regulator"/>
</dbReference>
<evidence type="ECO:0000256" key="6">
    <source>
        <dbReference type="SAM" id="Phobius"/>
    </source>
</evidence>
<keyword evidence="3" id="KW-0964">Secreted</keyword>
<evidence type="ECO:0000256" key="4">
    <source>
        <dbReference type="ARBA" id="ARBA00022729"/>
    </source>
</evidence>
<sequence>MSLFKIALPALAVAGSAYGTTSATATIENSGDATAIAGCKTYTGSIAIATGVGSDLSLDGQLQSIDGDLILENNKDIVRFSAGSLKNITGELRVSNVPEIASLSMPQLTSVDTLTLNGLANLRNLEFTSVISKCDHLDIQNTVLLNLNGIGLNEAADILIANNKAIDTINFMNITNITERLELSYNNLQVNVSFPILESANNISLRAIGSLDIPALSKINVGDFGVFESDNLTSISAPNLTQIDGALVIANNKGLQNISFDALTKVDANLQIANNTNLHELQGLPKLKNVGAALDISGNFSKVETPSLELVKGVFNLQSTGNIGDVCSKFYDPLRDSNKLPKGKYVCLGELDKANTAGTQPSGSSSGSGNKPGAAVGLSVPSISLGLVGLFAILLL</sequence>
<organism evidence="8 9">
    <name type="scientific">Bimuria novae-zelandiae CBS 107.79</name>
    <dbReference type="NCBI Taxonomy" id="1447943"/>
    <lineage>
        <taxon>Eukaryota</taxon>
        <taxon>Fungi</taxon>
        <taxon>Dikarya</taxon>
        <taxon>Ascomycota</taxon>
        <taxon>Pezizomycotina</taxon>
        <taxon>Dothideomycetes</taxon>
        <taxon>Pleosporomycetidae</taxon>
        <taxon>Pleosporales</taxon>
        <taxon>Massarineae</taxon>
        <taxon>Didymosphaeriaceae</taxon>
        <taxon>Bimuria</taxon>
    </lineage>
</organism>
<keyword evidence="9" id="KW-1185">Reference proteome</keyword>
<dbReference type="PANTHER" id="PTHR31018:SF3">
    <property type="entry name" value="RECEPTOR PROTEIN-TYROSINE KINASE"/>
    <property type="match status" value="1"/>
</dbReference>
<evidence type="ECO:0000256" key="2">
    <source>
        <dbReference type="ARBA" id="ARBA00022512"/>
    </source>
</evidence>
<dbReference type="PANTHER" id="PTHR31018">
    <property type="entry name" value="SPORULATION-SPECIFIC PROTEIN-RELATED"/>
    <property type="match status" value="1"/>
</dbReference>
<evidence type="ECO:0000256" key="3">
    <source>
        <dbReference type="ARBA" id="ARBA00022525"/>
    </source>
</evidence>
<dbReference type="InterPro" id="IPR036941">
    <property type="entry name" value="Rcpt_L-dom_sf"/>
</dbReference>
<evidence type="ECO:0000313" key="8">
    <source>
        <dbReference type="EMBL" id="KAF1973123.1"/>
    </source>
</evidence>
<feature type="signal peptide" evidence="7">
    <location>
        <begin position="1"/>
        <end position="19"/>
    </location>
</feature>
<feature type="chain" id="PRO_5025535084" description="GPI-anchored cell wall organization protein Ecm33" evidence="7">
    <location>
        <begin position="20"/>
        <end position="396"/>
    </location>
</feature>